<dbReference type="GO" id="GO:0000785">
    <property type="term" value="C:chromatin"/>
    <property type="evidence" value="ECO:0007669"/>
    <property type="project" value="TreeGrafter"/>
</dbReference>
<evidence type="ECO:0000313" key="4">
    <source>
        <dbReference type="Proteomes" id="UP000479000"/>
    </source>
</evidence>
<dbReference type="GO" id="GO:0003682">
    <property type="term" value="F:chromatin binding"/>
    <property type="evidence" value="ECO:0007669"/>
    <property type="project" value="TreeGrafter"/>
</dbReference>
<proteinExistence type="inferred from homology"/>
<dbReference type="PANTHER" id="PTHR11199:SF0">
    <property type="entry name" value="LD34181P-RELATED"/>
    <property type="match status" value="1"/>
</dbReference>
<dbReference type="EMBL" id="CADCXU010013435">
    <property type="protein sequence ID" value="CAB0003318.1"/>
    <property type="molecule type" value="Genomic_DNA"/>
</dbReference>
<accession>A0A6H5GHW6</accession>
<comment type="similarity">
    <text evidence="1">Belongs to the SCC3 family.</text>
</comment>
<dbReference type="GO" id="GO:0007062">
    <property type="term" value="P:sister chromatid cohesion"/>
    <property type="evidence" value="ECO:0007669"/>
    <property type="project" value="TreeGrafter"/>
</dbReference>
<dbReference type="InterPro" id="IPR039662">
    <property type="entry name" value="Cohesin_Scc3/SA"/>
</dbReference>
<gene>
    <name evidence="3" type="ORF">NTEN_LOCUS8883</name>
</gene>
<protein>
    <recommendedName>
        <fullName evidence="2">Cohesin subunit SCC3/SA HEAT-repeats domain-containing protein</fullName>
    </recommendedName>
</protein>
<dbReference type="GO" id="GO:0005634">
    <property type="term" value="C:nucleus"/>
    <property type="evidence" value="ECO:0007669"/>
    <property type="project" value="TreeGrafter"/>
</dbReference>
<dbReference type="GO" id="GO:0008278">
    <property type="term" value="C:cohesin complex"/>
    <property type="evidence" value="ECO:0007669"/>
    <property type="project" value="TreeGrafter"/>
</dbReference>
<dbReference type="Pfam" id="PF24571">
    <property type="entry name" value="HEAT_SCC3-SA"/>
    <property type="match status" value="1"/>
</dbReference>
<organism evidence="3 4">
    <name type="scientific">Nesidiocoris tenuis</name>
    <dbReference type="NCBI Taxonomy" id="355587"/>
    <lineage>
        <taxon>Eukaryota</taxon>
        <taxon>Metazoa</taxon>
        <taxon>Ecdysozoa</taxon>
        <taxon>Arthropoda</taxon>
        <taxon>Hexapoda</taxon>
        <taxon>Insecta</taxon>
        <taxon>Pterygota</taxon>
        <taxon>Neoptera</taxon>
        <taxon>Paraneoptera</taxon>
        <taxon>Hemiptera</taxon>
        <taxon>Heteroptera</taxon>
        <taxon>Panheteroptera</taxon>
        <taxon>Cimicomorpha</taxon>
        <taxon>Miridae</taxon>
        <taxon>Dicyphina</taxon>
        <taxon>Nesidiocoris</taxon>
    </lineage>
</organism>
<sequence>MAAKTLEYLCSEGFGIYTKCDVQRSTLIDSIVNKYKEAMDEWNSLIEGEETPDDDETYSVVNSLKKVSIFYSCHNLGNWNIWSSLFKDVEEAKDGVTSLPEEAVKFSISACYFAVLWDLHRIEELIEGGASTDDAIMESKSRQLQTNQHAALGGLVYEPEKELQDILIDFIQNNVFTYEEDVVQRLRRHNKNDCRKSSRDQQSQLRADDDCCSDVTIQGTAARNARHPVVEDHGRIHEPQGSPSWIGGFRWVCRQAEVKIGSRCCSTGTASFTGRPISRPSLRNGLIRAKRRKSLTTTWRTTTTTIPTRTSCPGLLFFCN</sequence>
<dbReference type="PANTHER" id="PTHR11199">
    <property type="entry name" value="STROMAL ANTIGEN"/>
    <property type="match status" value="1"/>
</dbReference>
<reference evidence="3 4" key="1">
    <citation type="submission" date="2020-02" db="EMBL/GenBank/DDBJ databases">
        <authorList>
            <person name="Ferguson B K."/>
        </authorList>
    </citation>
    <scope>NUCLEOTIDE SEQUENCE [LARGE SCALE GENOMIC DNA]</scope>
</reference>
<dbReference type="AlphaFoldDB" id="A0A6H5GHW6"/>
<evidence type="ECO:0000259" key="2">
    <source>
        <dbReference type="Pfam" id="PF24571"/>
    </source>
</evidence>
<keyword evidence="4" id="KW-1185">Reference proteome</keyword>
<dbReference type="InterPro" id="IPR056396">
    <property type="entry name" value="HEAT_SCC3-SA"/>
</dbReference>
<name>A0A6H5GHW6_9HEMI</name>
<dbReference type="OrthoDB" id="498590at2759"/>
<feature type="domain" description="Cohesin subunit SCC3/SA HEAT-repeats" evidence="2">
    <location>
        <begin position="2"/>
        <end position="117"/>
    </location>
</feature>
<evidence type="ECO:0000256" key="1">
    <source>
        <dbReference type="ARBA" id="ARBA00005486"/>
    </source>
</evidence>
<evidence type="ECO:0000313" key="3">
    <source>
        <dbReference type="EMBL" id="CAB0003318.1"/>
    </source>
</evidence>
<dbReference type="Proteomes" id="UP000479000">
    <property type="component" value="Unassembled WGS sequence"/>
</dbReference>